<sequence length="70" mass="7807">MSTDDQNKIRQLAHQIWEDEGRPEGREDEHWFRAEEMVAAARATKASPKAKTPAKAKAPAKPKAPAKKKA</sequence>
<dbReference type="Proteomes" id="UP000078543">
    <property type="component" value="Unassembled WGS sequence"/>
</dbReference>
<name>A0A178MST4_9PROT</name>
<feature type="compositionally biased region" description="Low complexity" evidence="1">
    <location>
        <begin position="40"/>
        <end position="51"/>
    </location>
</feature>
<dbReference type="EMBL" id="LWQU01000129">
    <property type="protein sequence ID" value="OAN52458.1"/>
    <property type="molecule type" value="Genomic_DNA"/>
</dbReference>
<evidence type="ECO:0008006" key="4">
    <source>
        <dbReference type="Google" id="ProtNLM"/>
    </source>
</evidence>
<evidence type="ECO:0000313" key="3">
    <source>
        <dbReference type="Proteomes" id="UP000078543"/>
    </source>
</evidence>
<dbReference type="InterPro" id="IPR021327">
    <property type="entry name" value="DUF2934"/>
</dbReference>
<evidence type="ECO:0000256" key="1">
    <source>
        <dbReference type="SAM" id="MobiDB-lite"/>
    </source>
</evidence>
<proteinExistence type="predicted"/>
<organism evidence="2 3">
    <name type="scientific">Magnetospirillum moscoviense</name>
    <dbReference type="NCBI Taxonomy" id="1437059"/>
    <lineage>
        <taxon>Bacteria</taxon>
        <taxon>Pseudomonadati</taxon>
        <taxon>Pseudomonadota</taxon>
        <taxon>Alphaproteobacteria</taxon>
        <taxon>Rhodospirillales</taxon>
        <taxon>Rhodospirillaceae</taxon>
        <taxon>Magnetospirillum</taxon>
    </lineage>
</organism>
<gene>
    <name evidence="2" type="ORF">A6A05_10785</name>
</gene>
<dbReference type="AlphaFoldDB" id="A0A178MST4"/>
<reference evidence="2 3" key="1">
    <citation type="submission" date="2016-04" db="EMBL/GenBank/DDBJ databases">
        <title>Draft genome sequence of freshwater magnetotactic bacteria Magnetospirillum marisnigri SP-1 and Magnetospirillum moscoviense BB-1.</title>
        <authorList>
            <person name="Koziaeva V."/>
            <person name="Dziuba M.V."/>
            <person name="Ivanov T.M."/>
            <person name="Kuznetsov B."/>
            <person name="Grouzdev D.S."/>
        </authorList>
    </citation>
    <scope>NUCLEOTIDE SEQUENCE [LARGE SCALE GENOMIC DNA]</scope>
    <source>
        <strain evidence="2 3">BB-1</strain>
    </source>
</reference>
<feature type="compositionally biased region" description="Basic residues" evidence="1">
    <location>
        <begin position="52"/>
        <end position="70"/>
    </location>
</feature>
<protein>
    <recommendedName>
        <fullName evidence="4">DUF2934 domain-containing protein</fullName>
    </recommendedName>
</protein>
<feature type="region of interest" description="Disordered" evidence="1">
    <location>
        <begin position="40"/>
        <end position="70"/>
    </location>
</feature>
<evidence type="ECO:0000313" key="2">
    <source>
        <dbReference type="EMBL" id="OAN52458.1"/>
    </source>
</evidence>
<dbReference type="RefSeq" id="WP_068499256.1">
    <property type="nucleotide sequence ID" value="NZ_LWQU01000129.1"/>
</dbReference>
<keyword evidence="3" id="KW-1185">Reference proteome</keyword>
<dbReference type="Pfam" id="PF11154">
    <property type="entry name" value="DUF2934"/>
    <property type="match status" value="1"/>
</dbReference>
<accession>A0A178MST4</accession>
<comment type="caution">
    <text evidence="2">The sequence shown here is derived from an EMBL/GenBank/DDBJ whole genome shotgun (WGS) entry which is preliminary data.</text>
</comment>